<comment type="subcellular location">
    <subcellularLocation>
        <location evidence="1">Cell inner membrane</location>
        <topology evidence="1">Multi-pass membrane protein</topology>
    </subcellularLocation>
</comment>
<dbReference type="AlphaFoldDB" id="F7XV16"/>
<feature type="transmembrane region" description="Helical" evidence="8">
    <location>
        <begin position="7"/>
        <end position="30"/>
    </location>
</feature>
<feature type="transmembrane region" description="Helical" evidence="8">
    <location>
        <begin position="239"/>
        <end position="258"/>
    </location>
</feature>
<name>F7XV16_MIDMI</name>
<evidence type="ECO:0000256" key="1">
    <source>
        <dbReference type="ARBA" id="ARBA00004429"/>
    </source>
</evidence>
<evidence type="ECO:0000313" key="11">
    <source>
        <dbReference type="Proteomes" id="UP000006639"/>
    </source>
</evidence>
<dbReference type="Pfam" id="PF13000">
    <property type="entry name" value="Acatn"/>
    <property type="match status" value="1"/>
</dbReference>
<evidence type="ECO:0000256" key="6">
    <source>
        <dbReference type="ARBA" id="ARBA00022989"/>
    </source>
</evidence>
<keyword evidence="4" id="KW-1003">Cell membrane</keyword>
<dbReference type="InterPro" id="IPR011701">
    <property type="entry name" value="MFS"/>
</dbReference>
<dbReference type="InterPro" id="IPR004752">
    <property type="entry name" value="AmpG_permease/AT-1"/>
</dbReference>
<dbReference type="HOGENOM" id="CLU_029352_1_1_5"/>
<comment type="similarity">
    <text evidence="2">Belongs to the major facilitator superfamily.</text>
</comment>
<feature type="transmembrane region" description="Helical" evidence="8">
    <location>
        <begin position="369"/>
        <end position="393"/>
    </location>
</feature>
<keyword evidence="3" id="KW-0813">Transport</keyword>
<evidence type="ECO:0000313" key="10">
    <source>
        <dbReference type="EMBL" id="AEI88515.1"/>
    </source>
</evidence>
<evidence type="ECO:0000256" key="5">
    <source>
        <dbReference type="ARBA" id="ARBA00022692"/>
    </source>
</evidence>
<dbReference type="InterPro" id="IPR024371">
    <property type="entry name" value="AcetylCoA_trans_1-like"/>
</dbReference>
<dbReference type="KEGG" id="mmn:midi_00197"/>
<feature type="transmembrane region" description="Helical" evidence="8">
    <location>
        <begin position="182"/>
        <end position="203"/>
    </location>
</feature>
<feature type="domain" description="Major facilitator superfamily (MFS) profile" evidence="9">
    <location>
        <begin position="17"/>
        <end position="422"/>
    </location>
</feature>
<dbReference type="GO" id="GO:0005886">
    <property type="term" value="C:plasma membrane"/>
    <property type="evidence" value="ECO:0007669"/>
    <property type="project" value="UniProtKB-SubCell"/>
</dbReference>
<dbReference type="PANTHER" id="PTHR12778:SF10">
    <property type="entry name" value="MAJOR FACILITATOR SUPERFAMILY DOMAIN-CONTAINING PROTEIN 3"/>
    <property type="match status" value="1"/>
</dbReference>
<reference evidence="10 11" key="1">
    <citation type="journal article" date="2011" name="Mol. Biol. Evol.">
        <title>Phylogenomic evidence for the presence of a flagellum and cbb3 oxidase in the free-living mitochondrial ancestor.</title>
        <authorList>
            <person name="Sassera D."/>
            <person name="Lo N."/>
            <person name="Epis S."/>
            <person name="D'Auria G."/>
            <person name="Montagna M."/>
            <person name="Comandatore F."/>
            <person name="Horner D."/>
            <person name="Pereto J."/>
            <person name="Luciano A.M."/>
            <person name="Franciosi F."/>
            <person name="Ferri E."/>
            <person name="Crotti E."/>
            <person name="Bazzocchi C."/>
            <person name="Daffonchio D."/>
            <person name="Sacchi L."/>
            <person name="Moya A."/>
            <person name="Latorre A."/>
            <person name="Bandi C."/>
        </authorList>
    </citation>
    <scope>NUCLEOTIDE SEQUENCE [LARGE SCALE GENOMIC DNA]</scope>
    <source>
        <strain evidence="10 11">IricVA</strain>
    </source>
</reference>
<keyword evidence="5 8" id="KW-0812">Transmembrane</keyword>
<dbReference type="Gene3D" id="1.20.1250.20">
    <property type="entry name" value="MFS general substrate transporter like domains"/>
    <property type="match status" value="1"/>
</dbReference>
<evidence type="ECO:0000259" key="9">
    <source>
        <dbReference type="PROSITE" id="PS50850"/>
    </source>
</evidence>
<organism evidence="10 11">
    <name type="scientific">Midichloria mitochondrii (strain IricVA)</name>
    <dbReference type="NCBI Taxonomy" id="696127"/>
    <lineage>
        <taxon>Bacteria</taxon>
        <taxon>Pseudomonadati</taxon>
        <taxon>Pseudomonadota</taxon>
        <taxon>Alphaproteobacteria</taxon>
        <taxon>Rickettsiales</taxon>
        <taxon>Candidatus Midichloriaceae</taxon>
        <taxon>Candidatus Midichloria</taxon>
    </lineage>
</organism>
<accession>F7XV16</accession>
<keyword evidence="4" id="KW-0997">Cell inner membrane</keyword>
<feature type="transmembrane region" description="Helical" evidence="8">
    <location>
        <begin position="333"/>
        <end position="357"/>
    </location>
</feature>
<evidence type="ECO:0000256" key="3">
    <source>
        <dbReference type="ARBA" id="ARBA00022448"/>
    </source>
</evidence>
<dbReference type="STRING" id="696127.midi_00197"/>
<dbReference type="Proteomes" id="UP000006639">
    <property type="component" value="Chromosome"/>
</dbReference>
<dbReference type="InterPro" id="IPR036259">
    <property type="entry name" value="MFS_trans_sf"/>
</dbReference>
<dbReference type="Pfam" id="PF07690">
    <property type="entry name" value="MFS_1"/>
    <property type="match status" value="1"/>
</dbReference>
<keyword evidence="11" id="KW-1185">Reference proteome</keyword>
<evidence type="ECO:0000256" key="7">
    <source>
        <dbReference type="ARBA" id="ARBA00023136"/>
    </source>
</evidence>
<protein>
    <submittedName>
        <fullName evidence="10">MFS transporter protein</fullName>
    </submittedName>
</protein>
<dbReference type="EMBL" id="CP002130">
    <property type="protein sequence ID" value="AEI88515.1"/>
    <property type="molecule type" value="Genomic_DNA"/>
</dbReference>
<feature type="transmembrane region" description="Helical" evidence="8">
    <location>
        <begin position="399"/>
        <end position="418"/>
    </location>
</feature>
<sequence length="423" mass="46447">MRHFMGVLAVFLYFKPKVLVIVMLGVASGLPLSLSASTLSAMLMDTGIGIAKIAIFGLASTPYAFKYLWSPLVDNLSLPILSKVLGRRTAWLLLTQILLFFTITFVGFYAAQAPNLFILGAGVFCIAFLSATQDIIIDAYRIEILTDEEQGSGAAAVTFGYRIGMLISSAGSLFIAEYLNWAIAYSSVALFLIPGALAALAYGEPSLLRRSRKVYSNFIAWLRHSFADPFIEFIKQRNWFVIICLVLLYKLSDAYIGMLTTPFLMDIGFSRVEIASIIKLYGFLTTIVGMFIGGYLIAKYQNMGFILVLGLILQCVSNLVFVVQASYGNDPSVLIAVISVENFCSGLSNASLVAYISTVVKKEFAATHYAILSSLAVVGRTVISSSAGFVVSILGWINFFYFSALLSLPAFICLYYLYYRKNK</sequence>
<dbReference type="GO" id="GO:0035348">
    <property type="term" value="P:acetyl-CoA transmembrane transport"/>
    <property type="evidence" value="ECO:0007669"/>
    <property type="project" value="InterPro"/>
</dbReference>
<feature type="transmembrane region" description="Helical" evidence="8">
    <location>
        <begin position="90"/>
        <end position="110"/>
    </location>
</feature>
<dbReference type="PROSITE" id="PS50850">
    <property type="entry name" value="MFS"/>
    <property type="match status" value="1"/>
</dbReference>
<evidence type="ECO:0000256" key="4">
    <source>
        <dbReference type="ARBA" id="ARBA00022519"/>
    </source>
</evidence>
<feature type="transmembrane region" description="Helical" evidence="8">
    <location>
        <begin position="305"/>
        <end position="327"/>
    </location>
</feature>
<proteinExistence type="inferred from homology"/>
<dbReference type="SUPFAM" id="SSF103473">
    <property type="entry name" value="MFS general substrate transporter"/>
    <property type="match status" value="1"/>
</dbReference>
<gene>
    <name evidence="10" type="ordered locus">midi_00197</name>
</gene>
<evidence type="ECO:0000256" key="8">
    <source>
        <dbReference type="SAM" id="Phobius"/>
    </source>
</evidence>
<feature type="transmembrane region" description="Helical" evidence="8">
    <location>
        <begin position="50"/>
        <end position="69"/>
    </location>
</feature>
<evidence type="ECO:0000256" key="2">
    <source>
        <dbReference type="ARBA" id="ARBA00008335"/>
    </source>
</evidence>
<dbReference type="PANTHER" id="PTHR12778">
    <property type="entry name" value="SOLUTE CARRIER FAMILY 33 ACETYL-COA TRANSPORTER -RELATED"/>
    <property type="match status" value="1"/>
</dbReference>
<dbReference type="GO" id="GO:0008521">
    <property type="term" value="F:acetyl-CoA transmembrane transporter activity"/>
    <property type="evidence" value="ECO:0007669"/>
    <property type="project" value="InterPro"/>
</dbReference>
<feature type="transmembrane region" description="Helical" evidence="8">
    <location>
        <begin position="152"/>
        <end position="176"/>
    </location>
</feature>
<dbReference type="NCBIfam" id="TIGR00901">
    <property type="entry name" value="2A0125"/>
    <property type="match status" value="1"/>
</dbReference>
<dbReference type="InterPro" id="IPR020846">
    <property type="entry name" value="MFS_dom"/>
</dbReference>
<feature type="transmembrane region" description="Helical" evidence="8">
    <location>
        <begin position="278"/>
        <end position="298"/>
    </location>
</feature>
<feature type="transmembrane region" description="Helical" evidence="8">
    <location>
        <begin position="116"/>
        <end position="140"/>
    </location>
</feature>
<keyword evidence="7 8" id="KW-0472">Membrane</keyword>
<keyword evidence="6 8" id="KW-1133">Transmembrane helix</keyword>